<dbReference type="InterPro" id="IPR013762">
    <property type="entry name" value="Integrase-like_cat_sf"/>
</dbReference>
<dbReference type="CDD" id="cd01189">
    <property type="entry name" value="INT_ICEBs1_C_like"/>
    <property type="match status" value="1"/>
</dbReference>
<keyword evidence="4" id="KW-0238">DNA-binding</keyword>
<dbReference type="KEGG" id="ibu:IB211_00762c"/>
<dbReference type="Gene3D" id="1.10.150.130">
    <property type="match status" value="1"/>
</dbReference>
<dbReference type="EMBL" id="CP011307">
    <property type="protein sequence ID" value="ALP93157.1"/>
    <property type="molecule type" value="Genomic_DNA"/>
</dbReference>
<dbReference type="InterPro" id="IPR004107">
    <property type="entry name" value="Integrase_SAM-like_N"/>
</dbReference>
<evidence type="ECO:0000313" key="8">
    <source>
        <dbReference type="Proteomes" id="UP000064844"/>
    </source>
</evidence>
<comment type="similarity">
    <text evidence="2">Belongs to the 'phage' integrase family.</text>
</comment>
<reference evidence="8" key="2">
    <citation type="submission" date="2015-04" db="EMBL/GenBank/DDBJ databases">
        <title>A butyrogenic pathway from the amino acid lysine in a human gut commensal.</title>
        <authorList>
            <person name="de Vos W.M."/>
            <person name="Bui N.T.P."/>
            <person name="Plugge C.M."/>
            <person name="Ritari J."/>
        </authorList>
    </citation>
    <scope>NUCLEOTIDE SEQUENCE [LARGE SCALE GENOMIC DNA]</scope>
    <source>
        <strain evidence="8">AF211</strain>
    </source>
</reference>
<dbReference type="InterPro" id="IPR002104">
    <property type="entry name" value="Integrase_catalytic"/>
</dbReference>
<evidence type="ECO:0000256" key="1">
    <source>
        <dbReference type="ARBA" id="ARBA00003283"/>
    </source>
</evidence>
<dbReference type="GO" id="GO:0015074">
    <property type="term" value="P:DNA integration"/>
    <property type="evidence" value="ECO:0007669"/>
    <property type="project" value="UniProtKB-KW"/>
</dbReference>
<dbReference type="SUPFAM" id="SSF56349">
    <property type="entry name" value="DNA breaking-rejoining enzymes"/>
    <property type="match status" value="1"/>
</dbReference>
<keyword evidence="8" id="KW-1185">Reference proteome</keyword>
<evidence type="ECO:0000256" key="4">
    <source>
        <dbReference type="ARBA" id="ARBA00023125"/>
    </source>
</evidence>
<evidence type="ECO:0000256" key="2">
    <source>
        <dbReference type="ARBA" id="ARBA00008857"/>
    </source>
</evidence>
<proteinExistence type="inferred from homology"/>
<protein>
    <recommendedName>
        <fullName evidence="6">Tyr recombinase domain-containing protein</fullName>
    </recommendedName>
</protein>
<accession>A0A0S2W1D3</accession>
<evidence type="ECO:0000256" key="3">
    <source>
        <dbReference type="ARBA" id="ARBA00022908"/>
    </source>
</evidence>
<dbReference type="GO" id="GO:0003677">
    <property type="term" value="F:DNA binding"/>
    <property type="evidence" value="ECO:0007669"/>
    <property type="project" value="UniProtKB-KW"/>
</dbReference>
<dbReference type="PANTHER" id="PTHR30349">
    <property type="entry name" value="PHAGE INTEGRASE-RELATED"/>
    <property type="match status" value="1"/>
</dbReference>
<dbReference type="InterPro" id="IPR050090">
    <property type="entry name" value="Tyrosine_recombinase_XerCD"/>
</dbReference>
<reference evidence="7 8" key="1">
    <citation type="journal article" date="2015" name="Nat. Commun.">
        <title>Production of butyrate from lysine and the Amadori product fructoselysine by a human gut commensal.</title>
        <authorList>
            <person name="Bui T.P."/>
            <person name="Ritari J."/>
            <person name="Boeren S."/>
            <person name="de Waard P."/>
            <person name="Plugge C.M."/>
            <person name="de Vos W.M."/>
        </authorList>
    </citation>
    <scope>NUCLEOTIDE SEQUENCE [LARGE SCALE GENOMIC DNA]</scope>
    <source>
        <strain evidence="7 8">AF211</strain>
    </source>
</reference>
<dbReference type="Proteomes" id="UP000064844">
    <property type="component" value="Chromosome"/>
</dbReference>
<dbReference type="InterPro" id="IPR010998">
    <property type="entry name" value="Integrase_recombinase_N"/>
</dbReference>
<dbReference type="PANTHER" id="PTHR30349:SF64">
    <property type="entry name" value="PROPHAGE INTEGRASE INTD-RELATED"/>
    <property type="match status" value="1"/>
</dbReference>
<feature type="domain" description="Tyr recombinase" evidence="6">
    <location>
        <begin position="164"/>
        <end position="386"/>
    </location>
</feature>
<name>A0A0S2W1D3_9FIRM</name>
<dbReference type="Pfam" id="PF00589">
    <property type="entry name" value="Phage_integrase"/>
    <property type="match status" value="2"/>
</dbReference>
<dbReference type="RefSeq" id="WP_058117151.1">
    <property type="nucleotide sequence ID" value="NZ_CP011307.1"/>
</dbReference>
<comment type="function">
    <text evidence="1">Site-specific tyrosine recombinase, which acts by catalyzing the cutting and rejoining of the recombining DNA molecules.</text>
</comment>
<dbReference type="PATRIC" id="fig|1297617.4.peg.775"/>
<gene>
    <name evidence="7" type="ORF">IB211_00762c</name>
</gene>
<dbReference type="Pfam" id="PF14659">
    <property type="entry name" value="Phage_int_SAM_3"/>
    <property type="match status" value="1"/>
</dbReference>
<sequence length="392" mass="44841">MAISKKPKKSKYEYVEANQSYRKRVKGPEGKFVALYGKTAGELTAKIRQFKEEMKNRPDPNDPLVNDYIDQWFRLNTGGLTEETQASYKRAIELHIKPFTEGKTMSEIYKNDIKTIVAAVADKSDTLHNTTFMLLKRIFTSAFDNGLIEENPCPVMHNGGNEAPERSALNDDQVNILMNAIKDCPPYLFCMIGLYAGLRIEEILGLKWDCVHLDEPPHIDVRRASRFKDSKPVVTDRLKSKAARRTIPIPNQLTDCLKAEKANSTSDFVIHAPNGDPLSKTQLRRMWTYIERRRAKERIYYRYADGKKTAFKVEAKLGTKAKRGGYTYCLDFDVTPHILRHTYITNLLLGGVDIKTVQYLAGHEKSKTTLEIYSHLTYNRPEELHAKINAAF</sequence>
<dbReference type="Gene3D" id="1.10.443.10">
    <property type="entry name" value="Intergrase catalytic core"/>
    <property type="match status" value="1"/>
</dbReference>
<evidence type="ECO:0000259" key="6">
    <source>
        <dbReference type="PROSITE" id="PS51898"/>
    </source>
</evidence>
<evidence type="ECO:0000313" key="7">
    <source>
        <dbReference type="EMBL" id="ALP93157.1"/>
    </source>
</evidence>
<keyword evidence="3" id="KW-0229">DNA integration</keyword>
<keyword evidence="5" id="KW-0233">DNA recombination</keyword>
<organism evidence="7 8">
    <name type="scientific">Intestinimonas butyriciproducens</name>
    <dbReference type="NCBI Taxonomy" id="1297617"/>
    <lineage>
        <taxon>Bacteria</taxon>
        <taxon>Bacillati</taxon>
        <taxon>Bacillota</taxon>
        <taxon>Clostridia</taxon>
        <taxon>Eubacteriales</taxon>
        <taxon>Intestinimonas</taxon>
    </lineage>
</organism>
<dbReference type="STRING" id="1297617.IB211_00762c"/>
<evidence type="ECO:0000256" key="5">
    <source>
        <dbReference type="ARBA" id="ARBA00023172"/>
    </source>
</evidence>
<dbReference type="AlphaFoldDB" id="A0A0S2W1D3"/>
<dbReference type="PROSITE" id="PS51898">
    <property type="entry name" value="TYR_RECOMBINASE"/>
    <property type="match status" value="1"/>
</dbReference>
<dbReference type="InterPro" id="IPR011010">
    <property type="entry name" value="DNA_brk_join_enz"/>
</dbReference>
<dbReference type="GO" id="GO:0006310">
    <property type="term" value="P:DNA recombination"/>
    <property type="evidence" value="ECO:0007669"/>
    <property type="project" value="UniProtKB-KW"/>
</dbReference>